<gene>
    <name evidence="2" type="ORF">KGM_202461</name>
</gene>
<name>A0A212FN50_DANPL</name>
<dbReference type="Proteomes" id="UP000007151">
    <property type="component" value="Unassembled WGS sequence"/>
</dbReference>
<evidence type="ECO:0000256" key="1">
    <source>
        <dbReference type="SAM" id="Phobius"/>
    </source>
</evidence>
<keyword evidence="1" id="KW-1133">Transmembrane helix</keyword>
<reference evidence="2 3" key="1">
    <citation type="journal article" date="2011" name="Cell">
        <title>The monarch butterfly genome yields insights into long-distance migration.</title>
        <authorList>
            <person name="Zhan S."/>
            <person name="Merlin C."/>
            <person name="Boore J.L."/>
            <person name="Reppert S.M."/>
        </authorList>
    </citation>
    <scope>NUCLEOTIDE SEQUENCE [LARGE SCALE GENOMIC DNA]</scope>
    <source>
        <strain evidence="2">F-2</strain>
    </source>
</reference>
<proteinExistence type="predicted"/>
<keyword evidence="3" id="KW-1185">Reference proteome</keyword>
<dbReference type="AlphaFoldDB" id="A0A212FN50"/>
<feature type="transmembrane region" description="Helical" evidence="1">
    <location>
        <begin position="6"/>
        <end position="24"/>
    </location>
</feature>
<comment type="caution">
    <text evidence="2">The sequence shown here is derived from an EMBL/GenBank/DDBJ whole genome shotgun (WGS) entry which is preliminary data.</text>
</comment>
<organism evidence="2 3">
    <name type="scientific">Danaus plexippus plexippus</name>
    <dbReference type="NCBI Taxonomy" id="278856"/>
    <lineage>
        <taxon>Eukaryota</taxon>
        <taxon>Metazoa</taxon>
        <taxon>Ecdysozoa</taxon>
        <taxon>Arthropoda</taxon>
        <taxon>Hexapoda</taxon>
        <taxon>Insecta</taxon>
        <taxon>Pterygota</taxon>
        <taxon>Neoptera</taxon>
        <taxon>Endopterygota</taxon>
        <taxon>Lepidoptera</taxon>
        <taxon>Glossata</taxon>
        <taxon>Ditrysia</taxon>
        <taxon>Papilionoidea</taxon>
        <taxon>Nymphalidae</taxon>
        <taxon>Danainae</taxon>
        <taxon>Danaini</taxon>
        <taxon>Danaina</taxon>
        <taxon>Danaus</taxon>
        <taxon>Danaus</taxon>
    </lineage>
</organism>
<accession>A0A212FN50</accession>
<protein>
    <submittedName>
        <fullName evidence="2">Uncharacterized protein</fullName>
    </submittedName>
</protein>
<evidence type="ECO:0000313" key="3">
    <source>
        <dbReference type="Proteomes" id="UP000007151"/>
    </source>
</evidence>
<keyword evidence="1" id="KW-0812">Transmembrane</keyword>
<sequence length="41" mass="4764">MFTTLWHGFLTFTFIGLGINWKSVTKYLHGESSEEMKSPLE</sequence>
<dbReference type="KEGG" id="dpl:KGM_202461"/>
<dbReference type="EMBL" id="AGBW02006920">
    <property type="protein sequence ID" value="OWR55176.1"/>
    <property type="molecule type" value="Genomic_DNA"/>
</dbReference>
<dbReference type="InParanoid" id="A0A212FN50"/>
<evidence type="ECO:0000313" key="2">
    <source>
        <dbReference type="EMBL" id="OWR55176.1"/>
    </source>
</evidence>
<keyword evidence="1" id="KW-0472">Membrane</keyword>